<evidence type="ECO:0000256" key="2">
    <source>
        <dbReference type="SAM" id="MobiDB-lite"/>
    </source>
</evidence>
<organism evidence="3">
    <name type="scientific">Tanacetum cinerariifolium</name>
    <name type="common">Dalmatian daisy</name>
    <name type="synonym">Chrysanthemum cinerariifolium</name>
    <dbReference type="NCBI Taxonomy" id="118510"/>
    <lineage>
        <taxon>Eukaryota</taxon>
        <taxon>Viridiplantae</taxon>
        <taxon>Streptophyta</taxon>
        <taxon>Embryophyta</taxon>
        <taxon>Tracheophyta</taxon>
        <taxon>Spermatophyta</taxon>
        <taxon>Magnoliopsida</taxon>
        <taxon>eudicotyledons</taxon>
        <taxon>Gunneridae</taxon>
        <taxon>Pentapetalae</taxon>
        <taxon>asterids</taxon>
        <taxon>campanulids</taxon>
        <taxon>Asterales</taxon>
        <taxon>Asteraceae</taxon>
        <taxon>Asteroideae</taxon>
        <taxon>Anthemideae</taxon>
        <taxon>Anthemidinae</taxon>
        <taxon>Tanacetum</taxon>
    </lineage>
</organism>
<keyword evidence="1" id="KW-0175">Coiled coil</keyword>
<feature type="coiled-coil region" evidence="1">
    <location>
        <begin position="55"/>
        <end position="89"/>
    </location>
</feature>
<evidence type="ECO:0000313" key="3">
    <source>
        <dbReference type="EMBL" id="GEZ10590.1"/>
    </source>
</evidence>
<feature type="region of interest" description="Disordered" evidence="2">
    <location>
        <begin position="299"/>
        <end position="323"/>
    </location>
</feature>
<proteinExistence type="predicted"/>
<protein>
    <submittedName>
        <fullName evidence="3">Uncharacterized protein</fullName>
    </submittedName>
</protein>
<dbReference type="AlphaFoldDB" id="A0A699I5R5"/>
<gene>
    <name evidence="3" type="ORF">Tci_482563</name>
</gene>
<accession>A0A699I5R5</accession>
<dbReference type="EMBL" id="BKCJ010241400">
    <property type="protein sequence ID" value="GEZ10590.1"/>
    <property type="molecule type" value="Genomic_DNA"/>
</dbReference>
<comment type="caution">
    <text evidence="3">The sequence shown here is derived from an EMBL/GenBank/DDBJ whole genome shotgun (WGS) entry which is preliminary data.</text>
</comment>
<feature type="compositionally biased region" description="Basic and acidic residues" evidence="2">
    <location>
        <begin position="306"/>
        <end position="323"/>
    </location>
</feature>
<evidence type="ECO:0000256" key="1">
    <source>
        <dbReference type="SAM" id="Coils"/>
    </source>
</evidence>
<sequence>MRDTFAHTRYERVSKISNDPLLVRVNTPRSGEDSLKHIALMKICTTLQKKVLGLEDELKKTKTAQQTKIDGLERRVKKLEKKNRSRTHKLKRLYKVGLTARVISSSCDEEVVTDKEPSVDAAQVSAAAITITINDITLAKALEDLKTLKPKIRGIVIKDHEVPSESRTITKVSLKKSQDKDIQAKLDVDYQLAKRMQSEEQKELNEEEKAKLFIKLLEKKRKFFAAKRTKEKRNRPPTKAQQRSLMCTYLKNMDGWKPRALKNKSFVEIQELFDKAMKRINTFIDFRTELVEESSKKVQAEITQEETPKRAEDELEQESSKKQKIDDETDTYYIVDYKIYKERKKSYYQIIRAGGKSKNYLVFSHMLKDFDREDVETLWRLLKAKLRSTRLEEGYERVLWGDLKVMFDLYVEDEVWKLQQS</sequence>
<name>A0A699I5R5_TANCI</name>
<reference evidence="3" key="1">
    <citation type="journal article" date="2019" name="Sci. Rep.">
        <title>Draft genome of Tanacetum cinerariifolium, the natural source of mosquito coil.</title>
        <authorList>
            <person name="Yamashiro T."/>
            <person name="Shiraishi A."/>
            <person name="Satake H."/>
            <person name="Nakayama K."/>
        </authorList>
    </citation>
    <scope>NUCLEOTIDE SEQUENCE</scope>
</reference>